<comment type="caution">
    <text evidence="2">The sequence shown here is derived from an EMBL/GenBank/DDBJ whole genome shotgun (WGS) entry which is preliminary data.</text>
</comment>
<feature type="region of interest" description="Disordered" evidence="1">
    <location>
        <begin position="60"/>
        <end position="123"/>
    </location>
</feature>
<organism evidence="2 3">
    <name type="scientific">Eragrostis curvula</name>
    <name type="common">weeping love grass</name>
    <dbReference type="NCBI Taxonomy" id="38414"/>
    <lineage>
        <taxon>Eukaryota</taxon>
        <taxon>Viridiplantae</taxon>
        <taxon>Streptophyta</taxon>
        <taxon>Embryophyta</taxon>
        <taxon>Tracheophyta</taxon>
        <taxon>Spermatophyta</taxon>
        <taxon>Magnoliopsida</taxon>
        <taxon>Liliopsida</taxon>
        <taxon>Poales</taxon>
        <taxon>Poaceae</taxon>
        <taxon>PACMAD clade</taxon>
        <taxon>Chloridoideae</taxon>
        <taxon>Eragrostideae</taxon>
        <taxon>Eragrostidinae</taxon>
        <taxon>Eragrostis</taxon>
    </lineage>
</organism>
<dbReference type="AlphaFoldDB" id="A0A5J9ST53"/>
<evidence type="ECO:0000256" key="1">
    <source>
        <dbReference type="SAM" id="MobiDB-lite"/>
    </source>
</evidence>
<reference evidence="2 3" key="1">
    <citation type="journal article" date="2019" name="Sci. Rep.">
        <title>A high-quality genome of Eragrostis curvula grass provides insights into Poaceae evolution and supports new strategies to enhance forage quality.</title>
        <authorList>
            <person name="Carballo J."/>
            <person name="Santos B.A.C.M."/>
            <person name="Zappacosta D."/>
            <person name="Garbus I."/>
            <person name="Selva J.P."/>
            <person name="Gallo C.A."/>
            <person name="Diaz A."/>
            <person name="Albertini E."/>
            <person name="Caccamo M."/>
            <person name="Echenique V."/>
        </authorList>
    </citation>
    <scope>NUCLEOTIDE SEQUENCE [LARGE SCALE GENOMIC DNA]</scope>
    <source>
        <strain evidence="3">cv. Victoria</strain>
        <tissue evidence="2">Leaf</tissue>
    </source>
</reference>
<proteinExistence type="predicted"/>
<feature type="compositionally biased region" description="Low complexity" evidence="1">
    <location>
        <begin position="92"/>
        <end position="101"/>
    </location>
</feature>
<feature type="compositionally biased region" description="Basic residues" evidence="1">
    <location>
        <begin position="102"/>
        <end position="116"/>
    </location>
</feature>
<evidence type="ECO:0000313" key="3">
    <source>
        <dbReference type="Proteomes" id="UP000324897"/>
    </source>
</evidence>
<name>A0A5J9ST53_9POAL</name>
<protein>
    <submittedName>
        <fullName evidence="2">Uncharacterized protein</fullName>
    </submittedName>
</protein>
<feature type="compositionally biased region" description="Pro residues" evidence="1">
    <location>
        <begin position="70"/>
        <end position="91"/>
    </location>
</feature>
<gene>
    <name evidence="2" type="ORF">EJB05_52381</name>
</gene>
<dbReference type="Gramene" id="TVU02156">
    <property type="protein sequence ID" value="TVU02156"/>
    <property type="gene ID" value="EJB05_52381"/>
</dbReference>
<keyword evidence="3" id="KW-1185">Reference proteome</keyword>
<accession>A0A5J9ST53</accession>
<evidence type="ECO:0000313" key="2">
    <source>
        <dbReference type="EMBL" id="TVU02156.1"/>
    </source>
</evidence>
<feature type="non-terminal residue" evidence="2">
    <location>
        <position position="1"/>
    </location>
</feature>
<sequence>MPNGLNVAAGDVHVLRMPMTSQYVDIFNHRILVVALHFAPDRGCPLQPYPFPIAQAQLHPSGPSSSCLAPEPPQSSSPSPPRLAAEPPPSPLALAAPFGRRIPPRRRPASQRRAARTGRCSFVRPRSVTGRRKQWLSAGTPLGSTDSPAVLSIGLRACGLPLHAPPASNPVQVAMFQRVDRGGHLQAVGIEQPAMQITVASYISSCKRSVVELQRVNCLILPLFPAPAVIFHKIQILLKSFGTSSANGRRKCTQPLSVCSNPAPADGTVLDQVLPICGDDFCADTRFNSTCSVRAVYLLALMVCFAYEPSPTDDGVPDGVLCSRGDYFPTDFRFSSIRSVR</sequence>
<dbReference type="Proteomes" id="UP000324897">
    <property type="component" value="Unassembled WGS sequence"/>
</dbReference>
<dbReference type="EMBL" id="RWGY01000359">
    <property type="protein sequence ID" value="TVU02156.1"/>
    <property type="molecule type" value="Genomic_DNA"/>
</dbReference>